<reference evidence="7 8" key="1">
    <citation type="journal article" date="2018" name="Science">
        <title>The opium poppy genome and morphinan production.</title>
        <authorList>
            <person name="Guo L."/>
            <person name="Winzer T."/>
            <person name="Yang X."/>
            <person name="Li Y."/>
            <person name="Ning Z."/>
            <person name="He Z."/>
            <person name="Teodor R."/>
            <person name="Lu Y."/>
            <person name="Bowser T.A."/>
            <person name="Graham I.A."/>
            <person name="Ye K."/>
        </authorList>
    </citation>
    <scope>NUCLEOTIDE SEQUENCE [LARGE SCALE GENOMIC DNA]</scope>
    <source>
        <strain evidence="8">cv. HN1</strain>
        <tissue evidence="7">Leaves</tissue>
    </source>
</reference>
<sequence length="344" mass="38951">MAETTFGRRDPASFPLPGVEITHSVARPREKKPSRVPDIMKTPDELEASFIQLFKDYTKAAAAARSEEKNDCEKKLIKVIKYFRNLKILYSTVRHLFPRVLDLKEAVPLMINLLKDDKCGKRLASSILWTFEELTHVAYEVPSQKEQVAKLVKSLFEMEALQVFVSTLGKFSEDDDLRAVQTIAQMCFHGGSAVVTTAGSNSKLMNWVFEATTGTKWDDGQELGDYIYGSAIAVLDIVKDCASDKFENEDLGLDIAIFPASMDMIHGSTMHVKEEIEERLISLIESLTGGISKTKKYTLLKKFEENDCERITWLMELFTRYSKNVEAVANHPKSKQVAHIYYSK</sequence>
<keyword evidence="4" id="KW-0175">Coiled coil</keyword>
<keyword evidence="8" id="KW-1185">Reference proteome</keyword>
<comment type="subcellular location">
    <subcellularLocation>
        <location evidence="1">Nucleus</location>
    </subcellularLocation>
</comment>
<evidence type="ECO:0000256" key="5">
    <source>
        <dbReference type="ARBA" id="ARBA00023242"/>
    </source>
</evidence>
<accession>A0A4Y7KI09</accession>
<keyword evidence="5" id="KW-0539">Nucleus</keyword>
<dbReference type="PANTHER" id="PTHR14978:SF0">
    <property type="entry name" value="BETA-CATENIN-LIKE PROTEIN 1"/>
    <property type="match status" value="1"/>
</dbReference>
<evidence type="ECO:0000256" key="1">
    <source>
        <dbReference type="ARBA" id="ARBA00004123"/>
    </source>
</evidence>
<protein>
    <recommendedName>
        <fullName evidence="6">Beta-catenin-like protein 1 N-terminal domain-containing protein</fullName>
    </recommendedName>
</protein>
<dbReference type="EMBL" id="CM010721">
    <property type="protein sequence ID" value="RZC71801.1"/>
    <property type="molecule type" value="Genomic_DNA"/>
</dbReference>
<name>A0A4Y7KI09_PAPSO</name>
<dbReference type="PANTHER" id="PTHR14978">
    <property type="entry name" value="BETA-CATENIN-LIKE PROTEIN 1 NUCLEAR ASSOCIATED PROTEIN"/>
    <property type="match status" value="1"/>
</dbReference>
<dbReference type="Gene3D" id="1.25.10.10">
    <property type="entry name" value="Leucine-rich Repeat Variant"/>
    <property type="match status" value="2"/>
</dbReference>
<dbReference type="InterPro" id="IPR011989">
    <property type="entry name" value="ARM-like"/>
</dbReference>
<evidence type="ECO:0000313" key="8">
    <source>
        <dbReference type="Proteomes" id="UP000316621"/>
    </source>
</evidence>
<dbReference type="Pfam" id="PF08216">
    <property type="entry name" value="CTNNBL"/>
    <property type="match status" value="2"/>
</dbReference>
<dbReference type="Gramene" id="RZC71801">
    <property type="protein sequence ID" value="RZC71801"/>
    <property type="gene ID" value="C5167_034956"/>
</dbReference>
<evidence type="ECO:0000259" key="6">
    <source>
        <dbReference type="Pfam" id="PF08216"/>
    </source>
</evidence>
<feature type="domain" description="Beta-catenin-like protein 1 N-terminal" evidence="6">
    <location>
        <begin position="249"/>
        <end position="335"/>
    </location>
</feature>
<evidence type="ECO:0000256" key="3">
    <source>
        <dbReference type="ARBA" id="ARBA00022737"/>
    </source>
</evidence>
<evidence type="ECO:0000256" key="2">
    <source>
        <dbReference type="ARBA" id="ARBA00022553"/>
    </source>
</evidence>
<evidence type="ECO:0000256" key="4">
    <source>
        <dbReference type="ARBA" id="ARBA00023054"/>
    </source>
</evidence>
<dbReference type="Proteomes" id="UP000316621">
    <property type="component" value="Chromosome 7"/>
</dbReference>
<keyword evidence="3" id="KW-0677">Repeat</keyword>
<dbReference type="AlphaFoldDB" id="A0A4Y7KI09"/>
<feature type="domain" description="Beta-catenin-like protein 1 N-terminal" evidence="6">
    <location>
        <begin position="84"/>
        <end position="213"/>
    </location>
</feature>
<proteinExistence type="predicted"/>
<keyword evidence="2" id="KW-0597">Phosphoprotein</keyword>
<dbReference type="GO" id="GO:0005681">
    <property type="term" value="C:spliceosomal complex"/>
    <property type="evidence" value="ECO:0007669"/>
    <property type="project" value="TreeGrafter"/>
</dbReference>
<dbReference type="InterPro" id="IPR013180">
    <property type="entry name" value="CTNNBL1_N"/>
</dbReference>
<organism evidence="7 8">
    <name type="scientific">Papaver somniferum</name>
    <name type="common">Opium poppy</name>
    <dbReference type="NCBI Taxonomy" id="3469"/>
    <lineage>
        <taxon>Eukaryota</taxon>
        <taxon>Viridiplantae</taxon>
        <taxon>Streptophyta</taxon>
        <taxon>Embryophyta</taxon>
        <taxon>Tracheophyta</taxon>
        <taxon>Spermatophyta</taxon>
        <taxon>Magnoliopsida</taxon>
        <taxon>Ranunculales</taxon>
        <taxon>Papaveraceae</taxon>
        <taxon>Papaveroideae</taxon>
        <taxon>Papaver</taxon>
    </lineage>
</organism>
<evidence type="ECO:0000313" key="7">
    <source>
        <dbReference type="EMBL" id="RZC71801.1"/>
    </source>
</evidence>
<dbReference type="InterPro" id="IPR039678">
    <property type="entry name" value="CTNNBL1"/>
</dbReference>
<gene>
    <name evidence="7" type="ORF">C5167_034956</name>
</gene>
<dbReference type="STRING" id="3469.A0A4Y7KI09"/>